<reference evidence="1" key="1">
    <citation type="submission" date="2024-06" db="EMBL/GenBank/DDBJ databases">
        <authorList>
            <person name="Mutai I.J."/>
            <person name="Gurusinghe A."/>
            <person name="Wang B."/>
            <person name="Clark M."/>
            <person name="Bhandare S.G."/>
        </authorList>
    </citation>
    <scope>NUCLEOTIDE SEQUENCE</scope>
</reference>
<organism evidence="1">
    <name type="scientific">Salmonella phage vB_SE130_1P</name>
    <dbReference type="NCBI Taxonomy" id="3236706"/>
    <lineage>
        <taxon>Viruses</taxon>
    </lineage>
</organism>
<sequence length="31" mass="3624">MSSRLRIFRHTREQLRLPLSSVVPLFLLSGN</sequence>
<evidence type="ECO:0000313" key="1">
    <source>
        <dbReference type="EMBL" id="XDJ01300.1"/>
    </source>
</evidence>
<name>A0AB39C3S7_9VIRU</name>
<proteinExistence type="predicted"/>
<protein>
    <submittedName>
        <fullName evidence="1">Uncharacterized protein</fullName>
    </submittedName>
</protein>
<dbReference type="EMBL" id="PP935705">
    <property type="protein sequence ID" value="XDJ01300.1"/>
    <property type="molecule type" value="Genomic_DNA"/>
</dbReference>
<accession>A0AB39C3S7</accession>